<evidence type="ECO:0000256" key="1">
    <source>
        <dbReference type="SAM" id="Coils"/>
    </source>
</evidence>
<evidence type="ECO:0000313" key="4">
    <source>
        <dbReference type="Proteomes" id="UP000813461"/>
    </source>
</evidence>
<evidence type="ECO:0000313" key="3">
    <source>
        <dbReference type="EMBL" id="KAH7084559.1"/>
    </source>
</evidence>
<feature type="coiled-coil region" evidence="1">
    <location>
        <begin position="55"/>
        <end position="93"/>
    </location>
</feature>
<accession>A0A8K0VX75</accession>
<gene>
    <name evidence="3" type="ORF">FB567DRAFT_550556</name>
</gene>
<evidence type="ECO:0000256" key="2">
    <source>
        <dbReference type="SAM" id="MobiDB-lite"/>
    </source>
</evidence>
<name>A0A8K0VX75_9PLEO</name>
<dbReference type="AlphaFoldDB" id="A0A8K0VX75"/>
<comment type="caution">
    <text evidence="3">The sequence shown here is derived from an EMBL/GenBank/DDBJ whole genome shotgun (WGS) entry which is preliminary data.</text>
</comment>
<dbReference type="Proteomes" id="UP000813461">
    <property type="component" value="Unassembled WGS sequence"/>
</dbReference>
<keyword evidence="1" id="KW-0175">Coiled coil</keyword>
<keyword evidence="4" id="KW-1185">Reference proteome</keyword>
<proteinExistence type="predicted"/>
<feature type="region of interest" description="Disordered" evidence="2">
    <location>
        <begin position="124"/>
        <end position="155"/>
    </location>
</feature>
<sequence>MARNDGAHNHGYLDAGSLDTGSRGDGSRNNVPRHDGSRWSPSHPITHPLASTAELESMRTQLLELQRQLQQVIQEKDDRHTRLLDDIKHLQDDLSDKATDTEKLQTATPQSEWVIGGLKENIASPIAPTNVTKDDDDDDDDDGGEENVPCPLNMENPNTYEAAIEWARNSSKCPVCKYMLLNVRTPLGLAVHIRDRHFHRDRRPSMKKRFAGLVYIILDIGQLCEDKEKFLQLGSKDDGDASRIPLVPEDARTYPATVEFAKVYGICTVCRCLMESATYPPALARYVISVHCQKEKHARPDHAD</sequence>
<feature type="region of interest" description="Disordered" evidence="2">
    <location>
        <begin position="1"/>
        <end position="47"/>
    </location>
</feature>
<organism evidence="3 4">
    <name type="scientific">Paraphoma chrysanthemicola</name>
    <dbReference type="NCBI Taxonomy" id="798071"/>
    <lineage>
        <taxon>Eukaryota</taxon>
        <taxon>Fungi</taxon>
        <taxon>Dikarya</taxon>
        <taxon>Ascomycota</taxon>
        <taxon>Pezizomycotina</taxon>
        <taxon>Dothideomycetes</taxon>
        <taxon>Pleosporomycetidae</taxon>
        <taxon>Pleosporales</taxon>
        <taxon>Pleosporineae</taxon>
        <taxon>Phaeosphaeriaceae</taxon>
        <taxon>Paraphoma</taxon>
    </lineage>
</organism>
<reference evidence="3" key="1">
    <citation type="journal article" date="2021" name="Nat. Commun.">
        <title>Genetic determinants of endophytism in the Arabidopsis root mycobiome.</title>
        <authorList>
            <person name="Mesny F."/>
            <person name="Miyauchi S."/>
            <person name="Thiergart T."/>
            <person name="Pickel B."/>
            <person name="Atanasova L."/>
            <person name="Karlsson M."/>
            <person name="Huettel B."/>
            <person name="Barry K.W."/>
            <person name="Haridas S."/>
            <person name="Chen C."/>
            <person name="Bauer D."/>
            <person name="Andreopoulos W."/>
            <person name="Pangilinan J."/>
            <person name="LaButti K."/>
            <person name="Riley R."/>
            <person name="Lipzen A."/>
            <person name="Clum A."/>
            <person name="Drula E."/>
            <person name="Henrissat B."/>
            <person name="Kohler A."/>
            <person name="Grigoriev I.V."/>
            <person name="Martin F.M."/>
            <person name="Hacquard S."/>
        </authorList>
    </citation>
    <scope>NUCLEOTIDE SEQUENCE</scope>
    <source>
        <strain evidence="3">MPI-SDFR-AT-0120</strain>
    </source>
</reference>
<feature type="compositionally biased region" description="Acidic residues" evidence="2">
    <location>
        <begin position="134"/>
        <end position="145"/>
    </location>
</feature>
<protein>
    <submittedName>
        <fullName evidence="3">Uncharacterized protein</fullName>
    </submittedName>
</protein>
<dbReference type="EMBL" id="JAGMVJ010000012">
    <property type="protein sequence ID" value="KAH7084559.1"/>
    <property type="molecule type" value="Genomic_DNA"/>
</dbReference>